<dbReference type="InterPro" id="IPR036691">
    <property type="entry name" value="Endo/exonu/phosph_ase_sf"/>
</dbReference>
<gene>
    <name evidence="2" type="ORF">L4923_26910</name>
</gene>
<evidence type="ECO:0000313" key="3">
    <source>
        <dbReference type="Proteomes" id="UP001201701"/>
    </source>
</evidence>
<keyword evidence="2" id="KW-0378">Hydrolase</keyword>
<dbReference type="InterPro" id="IPR051916">
    <property type="entry name" value="GPI-anchor_lipid_remodeler"/>
</dbReference>
<name>A0ABS9QMK1_9HYPH</name>
<evidence type="ECO:0000259" key="1">
    <source>
        <dbReference type="Pfam" id="PF03372"/>
    </source>
</evidence>
<dbReference type="Proteomes" id="UP001201701">
    <property type="component" value="Unassembled WGS sequence"/>
</dbReference>
<dbReference type="PANTHER" id="PTHR14859:SF1">
    <property type="entry name" value="PGAP2-INTERACTING PROTEIN"/>
    <property type="match status" value="1"/>
</dbReference>
<dbReference type="Gene3D" id="3.60.10.10">
    <property type="entry name" value="Endonuclease/exonuclease/phosphatase"/>
    <property type="match status" value="1"/>
</dbReference>
<comment type="caution">
    <text evidence="2">The sequence shown here is derived from an EMBL/GenBank/DDBJ whole genome shotgun (WGS) entry which is preliminary data.</text>
</comment>
<dbReference type="GO" id="GO:0004519">
    <property type="term" value="F:endonuclease activity"/>
    <property type="evidence" value="ECO:0007669"/>
    <property type="project" value="UniProtKB-KW"/>
</dbReference>
<reference evidence="2 3" key="1">
    <citation type="submission" date="2022-02" db="EMBL/GenBank/DDBJ databases">
        <title>Draft genome sequence of Mezorhizobium retamae strain IRAMC:0171 isolated from Retama raetam nodules.</title>
        <authorList>
            <person name="Bengaied R."/>
            <person name="Sbissi I."/>
            <person name="Huber K."/>
            <person name="Ghodbane F."/>
            <person name="Nouioui I."/>
            <person name="Tarhouni M."/>
            <person name="Gtari M."/>
        </authorList>
    </citation>
    <scope>NUCLEOTIDE SEQUENCE [LARGE SCALE GENOMIC DNA]</scope>
    <source>
        <strain evidence="2 3">IRAMC:0171</strain>
    </source>
</reference>
<protein>
    <submittedName>
        <fullName evidence="2">Endonuclease/exonuclease/phosphatase family protein</fullName>
    </submittedName>
</protein>
<proteinExistence type="predicted"/>
<dbReference type="SUPFAM" id="SSF56219">
    <property type="entry name" value="DNase I-like"/>
    <property type="match status" value="1"/>
</dbReference>
<dbReference type="InterPro" id="IPR005135">
    <property type="entry name" value="Endo/exonuclease/phosphatase"/>
</dbReference>
<organism evidence="2 3">
    <name type="scientific">Mesorhizobium retamae</name>
    <dbReference type="NCBI Taxonomy" id="2912854"/>
    <lineage>
        <taxon>Bacteria</taxon>
        <taxon>Pseudomonadati</taxon>
        <taxon>Pseudomonadota</taxon>
        <taxon>Alphaproteobacteria</taxon>
        <taxon>Hyphomicrobiales</taxon>
        <taxon>Phyllobacteriaceae</taxon>
        <taxon>Mesorhizobium</taxon>
    </lineage>
</organism>
<dbReference type="PANTHER" id="PTHR14859">
    <property type="entry name" value="CALCOFLUOR WHITE HYPERSENSITIVE PROTEIN PRECURSOR"/>
    <property type="match status" value="1"/>
</dbReference>
<feature type="domain" description="Endonuclease/exonuclease/phosphatase" evidence="1">
    <location>
        <begin position="40"/>
        <end position="257"/>
    </location>
</feature>
<keyword evidence="2" id="KW-0255">Endonuclease</keyword>
<accession>A0ABS9QMK1</accession>
<evidence type="ECO:0000313" key="2">
    <source>
        <dbReference type="EMBL" id="MCG7508673.1"/>
    </source>
</evidence>
<dbReference type="EMBL" id="JAKREW010000049">
    <property type="protein sequence ID" value="MCG7508673.1"/>
    <property type="molecule type" value="Genomic_DNA"/>
</dbReference>
<keyword evidence="3" id="KW-1185">Reference proteome</keyword>
<dbReference type="Pfam" id="PF03372">
    <property type="entry name" value="Exo_endo_phos"/>
    <property type="match status" value="1"/>
</dbReference>
<dbReference type="RefSeq" id="WP_239370182.1">
    <property type="nucleotide sequence ID" value="NZ_JAKREW010000049.1"/>
</dbReference>
<sequence length="281" mass="30886">MHRLGGGLPANILERIRMRRDRAGHAPSPADYEQPGVLVASYNVHKCVGTDGRFDPERTAHVIREIDADVIALQEADKRFGDRNGLLDLTRLQSESGLTAVPVSGQVKAHGWHGNVVLFRRGSVRDVHQIRLPGLEPRGAVIAEIELEAGGTIRIVAAHFGLLRRSRTRQVRAILDIMKDSDDIPTLLMGDLNEWRLNGRSALTMFETAFGELPPAVPSFPSRLPLLALDRLISNRKEILSPVLAHDTPLARLASDHLPIKAWVNLARARSTAPGDKRVAA</sequence>
<keyword evidence="2" id="KW-0540">Nuclease</keyword>